<gene>
    <name evidence="8" type="ORF">AB6D66_04500</name>
</gene>
<keyword evidence="8" id="KW-0808">Transferase</keyword>
<reference evidence="8 9" key="1">
    <citation type="journal article" date="2024" name="ISME J.">
        <title>Tailless and filamentous prophages are predominant in marine Vibrio.</title>
        <authorList>
            <person name="Steensen K."/>
            <person name="Seneca J."/>
            <person name="Bartlau N."/>
            <person name="Yu X.A."/>
            <person name="Hussain F.A."/>
            <person name="Polz M.F."/>
        </authorList>
    </citation>
    <scope>NUCLEOTIDE SEQUENCE [LARGE SCALE GENOMIC DNA]</scope>
    <source>
        <strain evidence="8 9">10N.239.312.F12</strain>
    </source>
</reference>
<keyword evidence="9" id="KW-1185">Reference proteome</keyword>
<dbReference type="Proteomes" id="UP001570071">
    <property type="component" value="Unassembled WGS sequence"/>
</dbReference>
<evidence type="ECO:0000256" key="2">
    <source>
        <dbReference type="ARBA" id="ARBA00022692"/>
    </source>
</evidence>
<evidence type="ECO:0000313" key="9">
    <source>
        <dbReference type="Proteomes" id="UP001570071"/>
    </source>
</evidence>
<comment type="caution">
    <text evidence="8">The sequence shown here is derived from an EMBL/GenBank/DDBJ whole genome shotgun (WGS) entry which is preliminary data.</text>
</comment>
<evidence type="ECO:0000259" key="6">
    <source>
        <dbReference type="PROSITE" id="PS50839"/>
    </source>
</evidence>
<dbReference type="Gene3D" id="3.30.70.270">
    <property type="match status" value="1"/>
</dbReference>
<dbReference type="SMART" id="SM00267">
    <property type="entry name" value="GGDEF"/>
    <property type="match status" value="1"/>
</dbReference>
<organism evidence="8 9">
    <name type="scientific">Vibrio pomeroyi</name>
    <dbReference type="NCBI Taxonomy" id="198832"/>
    <lineage>
        <taxon>Bacteria</taxon>
        <taxon>Pseudomonadati</taxon>
        <taxon>Pseudomonadota</taxon>
        <taxon>Gammaproteobacteria</taxon>
        <taxon>Vibrionales</taxon>
        <taxon>Vibrionaceae</taxon>
        <taxon>Vibrio</taxon>
    </lineage>
</organism>
<evidence type="ECO:0000256" key="1">
    <source>
        <dbReference type="ARBA" id="ARBA00004370"/>
    </source>
</evidence>
<dbReference type="NCBIfam" id="TIGR00254">
    <property type="entry name" value="GGDEF"/>
    <property type="match status" value="1"/>
</dbReference>
<dbReference type="EC" id="2.7.7.65" evidence="8"/>
<dbReference type="Gene3D" id="3.30.450.350">
    <property type="entry name" value="CHASE domain"/>
    <property type="match status" value="1"/>
</dbReference>
<proteinExistence type="predicted"/>
<dbReference type="Pfam" id="PF03924">
    <property type="entry name" value="CHASE"/>
    <property type="match status" value="1"/>
</dbReference>
<protein>
    <submittedName>
        <fullName evidence="8">Diguanylate cyclase</fullName>
        <ecNumber evidence="8">2.7.7.65</ecNumber>
    </submittedName>
</protein>
<evidence type="ECO:0000256" key="5">
    <source>
        <dbReference type="SAM" id="Phobius"/>
    </source>
</evidence>
<dbReference type="InterPro" id="IPR052163">
    <property type="entry name" value="DGC-Regulatory_Protein"/>
</dbReference>
<dbReference type="GO" id="GO:0052621">
    <property type="term" value="F:diguanylate cyclase activity"/>
    <property type="evidence" value="ECO:0007669"/>
    <property type="project" value="UniProtKB-EC"/>
</dbReference>
<dbReference type="InterPro" id="IPR000160">
    <property type="entry name" value="GGDEF_dom"/>
</dbReference>
<evidence type="ECO:0000256" key="3">
    <source>
        <dbReference type="ARBA" id="ARBA00022989"/>
    </source>
</evidence>
<keyword evidence="3 5" id="KW-1133">Transmembrane helix</keyword>
<keyword evidence="8" id="KW-0548">Nucleotidyltransferase</keyword>
<dbReference type="SMART" id="SM01079">
    <property type="entry name" value="CHASE"/>
    <property type="match status" value="1"/>
</dbReference>
<accession>A0ABV4MT44</accession>
<dbReference type="InterPro" id="IPR042240">
    <property type="entry name" value="CHASE_sf"/>
</dbReference>
<dbReference type="InterPro" id="IPR006189">
    <property type="entry name" value="CHASE_dom"/>
</dbReference>
<dbReference type="InterPro" id="IPR029787">
    <property type="entry name" value="Nucleotide_cyclase"/>
</dbReference>
<evidence type="ECO:0000259" key="7">
    <source>
        <dbReference type="PROSITE" id="PS50887"/>
    </source>
</evidence>
<dbReference type="RefSeq" id="WP_372122521.1">
    <property type="nucleotide sequence ID" value="NZ_JBFSSG010000005.1"/>
</dbReference>
<dbReference type="Pfam" id="PF00990">
    <property type="entry name" value="GGDEF"/>
    <property type="match status" value="1"/>
</dbReference>
<dbReference type="SUPFAM" id="SSF55073">
    <property type="entry name" value="Nucleotide cyclase"/>
    <property type="match status" value="1"/>
</dbReference>
<feature type="transmembrane region" description="Helical" evidence="5">
    <location>
        <begin position="267"/>
        <end position="287"/>
    </location>
</feature>
<name>A0ABV4MT44_9VIBR</name>
<comment type="subcellular location">
    <subcellularLocation>
        <location evidence="1">Membrane</location>
    </subcellularLocation>
</comment>
<feature type="domain" description="GGDEF" evidence="7">
    <location>
        <begin position="325"/>
        <end position="455"/>
    </location>
</feature>
<evidence type="ECO:0000313" key="8">
    <source>
        <dbReference type="EMBL" id="MEZ8720316.1"/>
    </source>
</evidence>
<keyword evidence="4 5" id="KW-0472">Membrane</keyword>
<dbReference type="PANTHER" id="PTHR46663">
    <property type="entry name" value="DIGUANYLATE CYCLASE DGCT-RELATED"/>
    <property type="match status" value="1"/>
</dbReference>
<keyword evidence="2 5" id="KW-0812">Transmembrane</keyword>
<evidence type="ECO:0000256" key="4">
    <source>
        <dbReference type="ARBA" id="ARBA00023136"/>
    </source>
</evidence>
<dbReference type="PROSITE" id="PS50887">
    <property type="entry name" value="GGDEF"/>
    <property type="match status" value="1"/>
</dbReference>
<dbReference type="PROSITE" id="PS50839">
    <property type="entry name" value="CHASE"/>
    <property type="match status" value="1"/>
</dbReference>
<feature type="domain" description="CHASE" evidence="6">
    <location>
        <begin position="109"/>
        <end position="194"/>
    </location>
</feature>
<dbReference type="InterPro" id="IPR043128">
    <property type="entry name" value="Rev_trsase/Diguanyl_cyclase"/>
</dbReference>
<dbReference type="PANTHER" id="PTHR46663:SF2">
    <property type="entry name" value="GGDEF DOMAIN-CONTAINING PROTEIN"/>
    <property type="match status" value="1"/>
</dbReference>
<dbReference type="EMBL" id="JBFSSG010000005">
    <property type="protein sequence ID" value="MEZ8720316.1"/>
    <property type="molecule type" value="Genomic_DNA"/>
</dbReference>
<sequence>MPSGSSKQLPAKLLSLLFFLVVVSAIEFFHAKELTYLKNESYSEAKKQLSIIRSRIEATIVSDMYILNNFSTLVTINPNGDQKGWDQIAQNIIRDGFHIRLIGLAENDVLNFVYPMEGNEQILGIDYRDYPSQWESVEIARNIGNTFIAGPFDLFQGGQALITRTPIFRDPPFNQDYWGVSSAVIDLDALLKDVGIGKIEKKYELAIRGTNSAGKEGDVFYGKPSVFSNAFTTEQVSFPYGGWYLALSGNEHVLMDVPWYRVHGVRLVGYTLMLILAVAYIMIYRLYRIADSRSMHDELTMLPNRRYFMYSLKQAFKTVQKQKTKTFAVVNIDLDAFKAINDTYGHAAGDKVLIECAKRIKSKLRTSDIVARIGGDEFLVLLPRIIDEEHVASITNKLQGAICETPVVYETHSIYLRISVGWVVYNDSFNDVDGLLKAADEKMYEQKRQITSTES</sequence>
<dbReference type="CDD" id="cd01949">
    <property type="entry name" value="GGDEF"/>
    <property type="match status" value="1"/>
</dbReference>